<evidence type="ECO:0000259" key="8">
    <source>
        <dbReference type="Pfam" id="PF01431"/>
    </source>
</evidence>
<keyword evidence="6" id="KW-0862">Zinc</keyword>
<proteinExistence type="inferred from homology"/>
<dbReference type="GO" id="GO:0046872">
    <property type="term" value="F:metal ion binding"/>
    <property type="evidence" value="ECO:0007669"/>
    <property type="project" value="UniProtKB-KW"/>
</dbReference>
<dbReference type="Pfam" id="PF01431">
    <property type="entry name" value="Peptidase_M13"/>
    <property type="match status" value="1"/>
</dbReference>
<dbReference type="PANTHER" id="PTHR11733:SF167">
    <property type="entry name" value="FI17812P1-RELATED"/>
    <property type="match status" value="1"/>
</dbReference>
<dbReference type="PRINTS" id="PR00786">
    <property type="entry name" value="NEPRILYSIN"/>
</dbReference>
<dbReference type="InterPro" id="IPR042089">
    <property type="entry name" value="Peptidase_M13_dom_2"/>
</dbReference>
<name>A0A1M5BHJ1_9BACT</name>
<keyword evidence="4" id="KW-0479">Metal-binding</keyword>
<dbReference type="GO" id="GO:0005886">
    <property type="term" value="C:plasma membrane"/>
    <property type="evidence" value="ECO:0007669"/>
    <property type="project" value="TreeGrafter"/>
</dbReference>
<evidence type="ECO:0000256" key="4">
    <source>
        <dbReference type="ARBA" id="ARBA00022723"/>
    </source>
</evidence>
<evidence type="ECO:0000256" key="1">
    <source>
        <dbReference type="ARBA" id="ARBA00001947"/>
    </source>
</evidence>
<protein>
    <submittedName>
        <fullName evidence="10">Putative endopeptidase</fullName>
    </submittedName>
</protein>
<organism evidence="10 11">
    <name type="scientific">Dysgonomonas macrotermitis</name>
    <dbReference type="NCBI Taxonomy" id="1346286"/>
    <lineage>
        <taxon>Bacteria</taxon>
        <taxon>Pseudomonadati</taxon>
        <taxon>Bacteroidota</taxon>
        <taxon>Bacteroidia</taxon>
        <taxon>Bacteroidales</taxon>
        <taxon>Dysgonomonadaceae</taxon>
        <taxon>Dysgonomonas</taxon>
    </lineage>
</organism>
<evidence type="ECO:0000256" key="5">
    <source>
        <dbReference type="ARBA" id="ARBA00022801"/>
    </source>
</evidence>
<keyword evidence="3" id="KW-0645">Protease</keyword>
<dbReference type="Proteomes" id="UP000184480">
    <property type="component" value="Unassembled WGS sequence"/>
</dbReference>
<evidence type="ECO:0000256" key="7">
    <source>
        <dbReference type="ARBA" id="ARBA00023049"/>
    </source>
</evidence>
<dbReference type="CDD" id="cd08662">
    <property type="entry name" value="M13"/>
    <property type="match status" value="1"/>
</dbReference>
<dbReference type="AlphaFoldDB" id="A0A1M5BHJ1"/>
<dbReference type="STRING" id="1346286.SAMN05444362_10675"/>
<evidence type="ECO:0000313" key="11">
    <source>
        <dbReference type="Proteomes" id="UP000184480"/>
    </source>
</evidence>
<evidence type="ECO:0000313" key="10">
    <source>
        <dbReference type="EMBL" id="SHF42054.1"/>
    </source>
</evidence>
<dbReference type="PROSITE" id="PS51257">
    <property type="entry name" value="PROKAR_LIPOPROTEIN"/>
    <property type="match status" value="1"/>
</dbReference>
<comment type="cofactor">
    <cofactor evidence="1">
        <name>Zn(2+)</name>
        <dbReference type="ChEBI" id="CHEBI:29105"/>
    </cofactor>
</comment>
<feature type="domain" description="Peptidase M13 N-terminal" evidence="9">
    <location>
        <begin position="50"/>
        <end position="429"/>
    </location>
</feature>
<evidence type="ECO:0000256" key="6">
    <source>
        <dbReference type="ARBA" id="ARBA00022833"/>
    </source>
</evidence>
<dbReference type="Gene3D" id="3.40.390.10">
    <property type="entry name" value="Collagenase (Catalytic Domain)"/>
    <property type="match status" value="1"/>
</dbReference>
<gene>
    <name evidence="10" type="ORF">SAMN05444362_10675</name>
</gene>
<dbReference type="RefSeq" id="WP_062180315.1">
    <property type="nucleotide sequence ID" value="NZ_BBXL01000009.1"/>
</dbReference>
<evidence type="ECO:0000256" key="3">
    <source>
        <dbReference type="ARBA" id="ARBA00022670"/>
    </source>
</evidence>
<dbReference type="OrthoDB" id="9775677at2"/>
<keyword evidence="11" id="KW-1185">Reference proteome</keyword>
<dbReference type="InterPro" id="IPR024079">
    <property type="entry name" value="MetalloPept_cat_dom_sf"/>
</dbReference>
<dbReference type="GO" id="GO:0004222">
    <property type="term" value="F:metalloendopeptidase activity"/>
    <property type="evidence" value="ECO:0007669"/>
    <property type="project" value="InterPro"/>
</dbReference>
<feature type="domain" description="Peptidase M13 C-terminal" evidence="8">
    <location>
        <begin position="481"/>
        <end position="682"/>
    </location>
</feature>
<reference evidence="11" key="1">
    <citation type="submission" date="2016-11" db="EMBL/GenBank/DDBJ databases">
        <authorList>
            <person name="Varghese N."/>
            <person name="Submissions S."/>
        </authorList>
    </citation>
    <scope>NUCLEOTIDE SEQUENCE [LARGE SCALE GENOMIC DNA]</scope>
    <source>
        <strain evidence="11">DSM 27370</strain>
    </source>
</reference>
<dbReference type="Gene3D" id="1.10.1380.10">
    <property type="entry name" value="Neutral endopeptidase , domain2"/>
    <property type="match status" value="1"/>
</dbReference>
<dbReference type="EMBL" id="FQUC01000006">
    <property type="protein sequence ID" value="SHF42054.1"/>
    <property type="molecule type" value="Genomic_DNA"/>
</dbReference>
<keyword evidence="7" id="KW-0482">Metalloprotease</keyword>
<dbReference type="InterPro" id="IPR008753">
    <property type="entry name" value="Peptidase_M13_N"/>
</dbReference>
<dbReference type="Pfam" id="PF05649">
    <property type="entry name" value="Peptidase_M13_N"/>
    <property type="match status" value="1"/>
</dbReference>
<evidence type="ECO:0000259" key="9">
    <source>
        <dbReference type="Pfam" id="PF05649"/>
    </source>
</evidence>
<dbReference type="InterPro" id="IPR000718">
    <property type="entry name" value="Peptidase_M13"/>
</dbReference>
<comment type="similarity">
    <text evidence="2">Belongs to the peptidase M13 family.</text>
</comment>
<dbReference type="InterPro" id="IPR018497">
    <property type="entry name" value="Peptidase_M13_C"/>
</dbReference>
<dbReference type="PANTHER" id="PTHR11733">
    <property type="entry name" value="ZINC METALLOPROTEASE FAMILY M13 NEPRILYSIN-RELATED"/>
    <property type="match status" value="1"/>
</dbReference>
<dbReference type="GO" id="GO:0016485">
    <property type="term" value="P:protein processing"/>
    <property type="evidence" value="ECO:0007669"/>
    <property type="project" value="TreeGrafter"/>
</dbReference>
<keyword evidence="5" id="KW-0378">Hydrolase</keyword>
<dbReference type="SUPFAM" id="SSF55486">
    <property type="entry name" value="Metalloproteases ('zincins'), catalytic domain"/>
    <property type="match status" value="1"/>
</dbReference>
<sequence>MKKLHYYLPLALLTATSVTIVGCKQKAKAQEEIVVEKGLDLNNLDTTANPGSSFFRYATGGWADANPIPDEYSRYGSFDQLRENNQKQIKDLIEELGKTEHKNGTTPQKIGDLYKAGMDSVKLNKDGASPIKDQLATIAAAKTVDDIITLTGKLRHYTSAPFFGFYVGADDMNSSMNIAHIYQSGLGLGEREYYIATDATSKALREGYIKLIQTQFEYAGYTADAAKAASESVMKIETALAKAHFEKEKTRIPELNYHKMQVSSLNDSVAKFNWDLFFTSIGAKDMKELNVSQIEPIAAAVKLIQSTPVEDSKAYLSWNLINASAKYLDDKFVNANFEFYGKQLSGSKVIQPRWKRTVNTINDALGEEVGQMYVEKYFPPKAKERMLNLVKGLQESLSERINNLEWMSKETKAKAQEKLGTFIVKIGYPDKWRDISSLEIKEDSYWANIVRASEYEFNFMLGKLGKPVDRAEWLMSPQTVNAYYNPTTNEICFPAGILQPPFFYMNGDDAINYGAIGVVIGHEMTHGFDDQGRKYDKNGNMTDWWTADDAKKFEERTKVLSDFFDNIKVLGDLHANGKFTLGENIADQGGLQVSYYAFMKTKDGQSTEKIDGFTPQQRFFLSYANLWAGNIRDAEITRLTKIDPHALGKWRVDGALPHVEPWYQAFNITEADSLFIPKEKRVSIW</sequence>
<accession>A0A1M5BHJ1</accession>
<evidence type="ECO:0000256" key="2">
    <source>
        <dbReference type="ARBA" id="ARBA00007357"/>
    </source>
</evidence>
<dbReference type="PROSITE" id="PS51885">
    <property type="entry name" value="NEPRILYSIN"/>
    <property type="match status" value="1"/>
</dbReference>